<dbReference type="InterPro" id="IPR018028">
    <property type="entry name" value="Catalase"/>
</dbReference>
<dbReference type="Pfam" id="PF18011">
    <property type="entry name" value="Catalase_C"/>
    <property type="match status" value="1"/>
</dbReference>
<keyword evidence="18" id="KW-1185">Reference proteome</keyword>
<evidence type="ECO:0000256" key="12">
    <source>
        <dbReference type="PIRSR" id="PIRSR038927-2"/>
    </source>
</evidence>
<evidence type="ECO:0000256" key="9">
    <source>
        <dbReference type="ARBA" id="ARBA00023324"/>
    </source>
</evidence>
<evidence type="ECO:0000256" key="4">
    <source>
        <dbReference type="ARBA" id="ARBA00022559"/>
    </source>
</evidence>
<dbReference type="Gene3D" id="1.20.1370.20">
    <property type="match status" value="1"/>
</dbReference>
<proteinExistence type="inferred from homology"/>
<dbReference type="SUPFAM" id="SSF56634">
    <property type="entry name" value="Heme-dependent catalase-like"/>
    <property type="match status" value="1"/>
</dbReference>
<evidence type="ECO:0000256" key="6">
    <source>
        <dbReference type="ARBA" id="ARBA00022723"/>
    </source>
</evidence>
<dbReference type="GO" id="GO:0046872">
    <property type="term" value="F:metal ion binding"/>
    <property type="evidence" value="ECO:0007669"/>
    <property type="project" value="UniProtKB-KW"/>
</dbReference>
<evidence type="ECO:0000256" key="2">
    <source>
        <dbReference type="ARBA" id="ARBA00010660"/>
    </source>
</evidence>
<dbReference type="GO" id="GO:0006979">
    <property type="term" value="P:response to oxidative stress"/>
    <property type="evidence" value="ECO:0007669"/>
    <property type="project" value="InterPro"/>
</dbReference>
<comment type="cofactor">
    <cofactor evidence="1 10 12">
        <name>heme</name>
        <dbReference type="ChEBI" id="CHEBI:30413"/>
    </cofactor>
</comment>
<feature type="region of interest" description="Disordered" evidence="15">
    <location>
        <begin position="1"/>
        <end position="26"/>
    </location>
</feature>
<evidence type="ECO:0000256" key="10">
    <source>
        <dbReference type="PIRNR" id="PIRNR038927"/>
    </source>
</evidence>
<sequence>MKTATREAVHKIAKKVGEPASEDTKTDQLETVTEGVDGKTLTTQQGLEIADNQNSLKIGERGPTLLEDFMMREKITHFDHERIPERVVHARGAGAHGYFELYDSLGAYTTAAFLCETGVKTPVFVRFSTVAGSRGSADTVRDVRGFATKFYTSQGNFDLVGNNMPVFFIQDAIKFPDFIHAVKPEPHNEIPQAQSAHDTFWDFVSLNTELSHMLMWVMSDRALPRSFAMMEGFGVHTFRLVNAEGISHFVKFHWKPKLGAHSLSWDEAQKIAGKDPDFNRRELWESIEAGQCPEWELGLQIVAEHDADTFEFDLLDPTKIIPEELVPVRRVGRMVLNRNPENYFAETEQVAFCVANVVPGIDFTNDPLMQGRLFSYLDTQLLRLGGPNFAHIPINRPLCPVNNNQRDGFQQQRVFRGRTSYEPNSISRGCPMQSGDASAFRSYPETFTEPKVRKRSARFADHFTQATLFYASQTPVEQKHIIDAIAFELSHVEEERIRERVVRVLANIDRGLAENVAAKVAVTDISDDLNYLKEETTAPLPDDRRGAAAPGQSQALSLAYQPQQSIETRRIAILAAENCLASPIVSLKAALEELGAVVAVVAPRLGALQTADEVNLEATYTTESADSVLFDAVIVAGGATAVETLKPMISVRSFLLDAFRHCKTILVMDEGTRLLTAAGISELSMNDKQSDEGLIVHDGPEVENLIANLARAIARHRHWQRRALLSP</sequence>
<keyword evidence="8 10" id="KW-0408">Iron</keyword>
<dbReference type="GO" id="GO:0004096">
    <property type="term" value="F:catalase activity"/>
    <property type="evidence" value="ECO:0007669"/>
    <property type="project" value="UniProtKB-UniRule"/>
</dbReference>
<keyword evidence="4 10" id="KW-0575">Peroxidase</keyword>
<dbReference type="PIRSF" id="PIRSF038927">
    <property type="entry name" value="Catalase_clade2"/>
    <property type="match status" value="1"/>
</dbReference>
<comment type="similarity">
    <text evidence="2">Belongs to the catalase family. HPII subfamily.</text>
</comment>
<evidence type="ECO:0000256" key="3">
    <source>
        <dbReference type="ARBA" id="ARBA00012314"/>
    </source>
</evidence>
<evidence type="ECO:0000256" key="5">
    <source>
        <dbReference type="ARBA" id="ARBA00022617"/>
    </source>
</evidence>
<dbReference type="Pfam" id="PF00199">
    <property type="entry name" value="Catalase"/>
    <property type="match status" value="1"/>
</dbReference>
<dbReference type="Gene3D" id="3.40.50.880">
    <property type="match status" value="1"/>
</dbReference>
<dbReference type="InterPro" id="IPR043156">
    <property type="entry name" value="Catalase_clade2_helical"/>
</dbReference>
<evidence type="ECO:0000256" key="13">
    <source>
        <dbReference type="PIRSR" id="PIRSR038927-3"/>
    </source>
</evidence>
<feature type="binding site" evidence="13">
    <location>
        <position position="383"/>
    </location>
    <ligand>
        <name>heme</name>
        <dbReference type="ChEBI" id="CHEBI:30413"/>
    </ligand>
</feature>
<dbReference type="PROSITE" id="PS51402">
    <property type="entry name" value="CATALASE_3"/>
    <property type="match status" value="1"/>
</dbReference>
<dbReference type="Pfam" id="PF06628">
    <property type="entry name" value="Catalase-rel"/>
    <property type="match status" value="1"/>
</dbReference>
<accession>A0A969WGR8</accession>
<dbReference type="InterPro" id="IPR002226">
    <property type="entry name" value="Catalase_haem_BS"/>
</dbReference>
<evidence type="ECO:0000256" key="8">
    <source>
        <dbReference type="ARBA" id="ARBA00023004"/>
    </source>
</evidence>
<feature type="compositionally biased region" description="Basic and acidic residues" evidence="15">
    <location>
        <begin position="1"/>
        <end position="10"/>
    </location>
</feature>
<feature type="domain" description="Catalase core" evidence="16">
    <location>
        <begin position="42"/>
        <end position="430"/>
    </location>
</feature>
<dbReference type="CDD" id="cd03132">
    <property type="entry name" value="GATase1_catalase"/>
    <property type="match status" value="1"/>
</dbReference>
<dbReference type="SUPFAM" id="SSF52317">
    <property type="entry name" value="Class I glutamine amidotransferase-like"/>
    <property type="match status" value="1"/>
</dbReference>
<evidence type="ECO:0000256" key="7">
    <source>
        <dbReference type="ARBA" id="ARBA00023002"/>
    </source>
</evidence>
<dbReference type="PANTHER" id="PTHR42821">
    <property type="entry name" value="CATALASE"/>
    <property type="match status" value="1"/>
</dbReference>
<feature type="active site" evidence="11">
    <location>
        <position position="89"/>
    </location>
</feature>
<feature type="binding site" description="axial binding residue" evidence="12">
    <location>
        <position position="376"/>
    </location>
    <ligand>
        <name>heme</name>
        <dbReference type="ChEBI" id="CHEBI:30413"/>
    </ligand>
    <ligandPart>
        <name>Fe</name>
        <dbReference type="ChEBI" id="CHEBI:18248"/>
    </ligandPart>
</feature>
<dbReference type="PROSITE" id="PS00437">
    <property type="entry name" value="CATALASE_1"/>
    <property type="match status" value="1"/>
</dbReference>
<evidence type="ECO:0000313" key="18">
    <source>
        <dbReference type="Proteomes" id="UP000653472"/>
    </source>
</evidence>
<dbReference type="InterPro" id="IPR011614">
    <property type="entry name" value="Catalase_core"/>
</dbReference>
<organism evidence="17 18">
    <name type="scientific">Solimonas marina</name>
    <dbReference type="NCBI Taxonomy" id="2714601"/>
    <lineage>
        <taxon>Bacteria</taxon>
        <taxon>Pseudomonadati</taxon>
        <taxon>Pseudomonadota</taxon>
        <taxon>Gammaproteobacteria</taxon>
        <taxon>Nevskiales</taxon>
        <taxon>Nevskiaceae</taxon>
        <taxon>Solimonas</taxon>
    </lineage>
</organism>
<dbReference type="InterPro" id="IPR024712">
    <property type="entry name" value="Catalase_clade2"/>
</dbReference>
<keyword evidence="9 10" id="KW-0376">Hydrogen peroxide</keyword>
<feature type="binding site" evidence="13">
    <location>
        <position position="86"/>
    </location>
    <ligand>
        <name>heme</name>
        <dbReference type="ChEBI" id="CHEBI:30413"/>
    </ligand>
</feature>
<feature type="active site" evidence="11">
    <location>
        <position position="162"/>
    </location>
</feature>
<dbReference type="PROSITE" id="PS00438">
    <property type="entry name" value="CATALASE_2"/>
    <property type="match status" value="1"/>
</dbReference>
<comment type="catalytic activity">
    <reaction evidence="10 14">
        <text>2 H2O2 = O2 + 2 H2O</text>
        <dbReference type="Rhea" id="RHEA:20309"/>
        <dbReference type="ChEBI" id="CHEBI:15377"/>
        <dbReference type="ChEBI" id="CHEBI:15379"/>
        <dbReference type="ChEBI" id="CHEBI:16240"/>
        <dbReference type="EC" id="1.11.1.6"/>
    </reaction>
</comment>
<dbReference type="AlphaFoldDB" id="A0A969WGR8"/>
<evidence type="ECO:0000313" key="17">
    <source>
        <dbReference type="EMBL" id="NKF24390.1"/>
    </source>
</evidence>
<keyword evidence="7 10" id="KW-0560">Oxidoreductase</keyword>
<dbReference type="Gene3D" id="2.40.180.10">
    <property type="entry name" value="Catalase core domain"/>
    <property type="match status" value="1"/>
</dbReference>
<comment type="caution">
    <text evidence="17">The sequence shown here is derived from an EMBL/GenBank/DDBJ whole genome shotgun (WGS) entry which is preliminary data.</text>
</comment>
<feature type="binding site" evidence="13">
    <location>
        <position position="126"/>
    </location>
    <ligand>
        <name>heme</name>
        <dbReference type="ChEBI" id="CHEBI:30413"/>
    </ligand>
</feature>
<dbReference type="GO" id="GO:0042744">
    <property type="term" value="P:hydrogen peroxide catabolic process"/>
    <property type="evidence" value="ECO:0007669"/>
    <property type="project" value="UniProtKB-UniRule"/>
</dbReference>
<dbReference type="EMBL" id="JAAVXB010000014">
    <property type="protein sequence ID" value="NKF24390.1"/>
    <property type="molecule type" value="Genomic_DNA"/>
</dbReference>
<dbReference type="GO" id="GO:0005829">
    <property type="term" value="C:cytosol"/>
    <property type="evidence" value="ECO:0007669"/>
    <property type="project" value="TreeGrafter"/>
</dbReference>
<feature type="binding site" evidence="13">
    <location>
        <position position="372"/>
    </location>
    <ligand>
        <name>heme</name>
        <dbReference type="ChEBI" id="CHEBI:30413"/>
    </ligand>
</feature>
<evidence type="ECO:0000259" key="16">
    <source>
        <dbReference type="SMART" id="SM01060"/>
    </source>
</evidence>
<dbReference type="EC" id="1.11.1.6" evidence="3 10"/>
<reference evidence="17" key="1">
    <citation type="submission" date="2020-03" db="EMBL/GenBank/DDBJ databases">
        <title>Solimonas marina sp. nov., isolated from deep seawater of the Pacific Ocean.</title>
        <authorList>
            <person name="Liu X."/>
            <person name="Lai Q."/>
            <person name="Sun F."/>
            <person name="Gai Y."/>
            <person name="Li G."/>
            <person name="Shao Z."/>
        </authorList>
    </citation>
    <scope>NUCLEOTIDE SEQUENCE</scope>
    <source>
        <strain evidence="17">C16B3</strain>
    </source>
</reference>
<dbReference type="PANTHER" id="PTHR42821:SF1">
    <property type="entry name" value="CATALASE-B"/>
    <property type="match status" value="1"/>
</dbReference>
<evidence type="ECO:0000256" key="15">
    <source>
        <dbReference type="SAM" id="MobiDB-lite"/>
    </source>
</evidence>
<dbReference type="InterPro" id="IPR041399">
    <property type="entry name" value="Catalase_large_C"/>
</dbReference>
<protein>
    <recommendedName>
        <fullName evidence="3 10">Catalase</fullName>
        <ecNumber evidence="3 10">1.11.1.6</ecNumber>
    </recommendedName>
</protein>
<keyword evidence="6 10" id="KW-0479">Metal-binding</keyword>
<dbReference type="InterPro" id="IPR024708">
    <property type="entry name" value="Catalase_AS"/>
</dbReference>
<dbReference type="Proteomes" id="UP000653472">
    <property type="component" value="Unassembled WGS sequence"/>
</dbReference>
<keyword evidence="5 10" id="KW-0349">Heme</keyword>
<evidence type="ECO:0000256" key="11">
    <source>
        <dbReference type="PIRSR" id="PIRSR038927-1"/>
    </source>
</evidence>
<dbReference type="InterPro" id="IPR010582">
    <property type="entry name" value="Catalase_immune_responsive"/>
</dbReference>
<evidence type="ECO:0000256" key="14">
    <source>
        <dbReference type="RuleBase" id="RU000498"/>
    </source>
</evidence>
<dbReference type="GO" id="GO:0020037">
    <property type="term" value="F:heme binding"/>
    <property type="evidence" value="ECO:0007669"/>
    <property type="project" value="UniProtKB-UniRule"/>
</dbReference>
<feature type="binding site" evidence="13">
    <location>
        <position position="175"/>
    </location>
    <ligand>
        <name>heme</name>
        <dbReference type="ChEBI" id="CHEBI:30413"/>
    </ligand>
</feature>
<dbReference type="FunFam" id="2.40.180.10:FF:000003">
    <property type="entry name" value="Catalase"/>
    <property type="match status" value="1"/>
</dbReference>
<dbReference type="PRINTS" id="PR00067">
    <property type="entry name" value="CATALASE"/>
</dbReference>
<name>A0A969WGR8_9GAMM</name>
<dbReference type="InterPro" id="IPR029062">
    <property type="entry name" value="Class_I_gatase-like"/>
</dbReference>
<dbReference type="InterPro" id="IPR020835">
    <property type="entry name" value="Catalase_sf"/>
</dbReference>
<comment type="function">
    <text evidence="10">Decomposes hydrogen peroxide into water and oxygen; serves to protect cells from the toxic effects of hydrogen peroxide.</text>
</comment>
<evidence type="ECO:0000256" key="1">
    <source>
        <dbReference type="ARBA" id="ARBA00001971"/>
    </source>
</evidence>
<gene>
    <name evidence="17" type="ORF">G7Y82_18935</name>
</gene>
<dbReference type="SMART" id="SM01060">
    <property type="entry name" value="Catalase"/>
    <property type="match status" value="1"/>
</dbReference>